<evidence type="ECO:0000313" key="1">
    <source>
        <dbReference type="EMBL" id="RUS27034.1"/>
    </source>
</evidence>
<comment type="caution">
    <text evidence="1">The sequence shown here is derived from an EMBL/GenBank/DDBJ whole genome shotgun (WGS) entry which is preliminary data.</text>
</comment>
<sequence>YKSILSNTIFIEKAKLLAEGLEIPIRYLAKYKKNKEYLSIVFYINADIVLFQKYEYLQSVNNILKY</sequence>
<accession>A0A433QBD3</accession>
<proteinExistence type="predicted"/>
<protein>
    <submittedName>
        <fullName evidence="1">Uncharacterized protein</fullName>
    </submittedName>
</protein>
<keyword evidence="2" id="KW-1185">Reference proteome</keyword>
<gene>
    <name evidence="1" type="ORF">BC938DRAFT_483789</name>
</gene>
<dbReference type="EMBL" id="RBNJ01009183">
    <property type="protein sequence ID" value="RUS27034.1"/>
    <property type="molecule type" value="Genomic_DNA"/>
</dbReference>
<organism evidence="1 2">
    <name type="scientific">Jimgerdemannia flammicorona</name>
    <dbReference type="NCBI Taxonomy" id="994334"/>
    <lineage>
        <taxon>Eukaryota</taxon>
        <taxon>Fungi</taxon>
        <taxon>Fungi incertae sedis</taxon>
        <taxon>Mucoromycota</taxon>
        <taxon>Mucoromycotina</taxon>
        <taxon>Endogonomycetes</taxon>
        <taxon>Endogonales</taxon>
        <taxon>Endogonaceae</taxon>
        <taxon>Jimgerdemannia</taxon>
    </lineage>
</organism>
<evidence type="ECO:0000313" key="2">
    <source>
        <dbReference type="Proteomes" id="UP000274822"/>
    </source>
</evidence>
<dbReference type="Proteomes" id="UP000274822">
    <property type="component" value="Unassembled WGS sequence"/>
</dbReference>
<feature type="non-terminal residue" evidence="1">
    <location>
        <position position="1"/>
    </location>
</feature>
<name>A0A433QBD3_9FUNG</name>
<reference evidence="1 2" key="1">
    <citation type="journal article" date="2018" name="New Phytol.">
        <title>Phylogenomics of Endogonaceae and evolution of mycorrhizas within Mucoromycota.</title>
        <authorList>
            <person name="Chang Y."/>
            <person name="Desiro A."/>
            <person name="Na H."/>
            <person name="Sandor L."/>
            <person name="Lipzen A."/>
            <person name="Clum A."/>
            <person name="Barry K."/>
            <person name="Grigoriev I.V."/>
            <person name="Martin F.M."/>
            <person name="Stajich J.E."/>
            <person name="Smith M.E."/>
            <person name="Bonito G."/>
            <person name="Spatafora J.W."/>
        </authorList>
    </citation>
    <scope>NUCLEOTIDE SEQUENCE [LARGE SCALE GENOMIC DNA]</scope>
    <source>
        <strain evidence="1 2">AD002</strain>
    </source>
</reference>
<dbReference type="AlphaFoldDB" id="A0A433QBD3"/>